<dbReference type="RefSeq" id="WP_017175264.1">
    <property type="nucleotide sequence ID" value="NZ_CAXOJL010000005.1"/>
</dbReference>
<reference evidence="1 2" key="1">
    <citation type="submission" date="2022-06" db="EMBL/GenBank/DDBJ databases">
        <title>Staphylococcus hominis ShoR14 genome sequence.</title>
        <authorList>
            <person name="Yeo C.C."/>
            <person name="Chew C.H."/>
            <person name="Che Hamzah A.M."/>
            <person name="Al-Trad E.I."/>
        </authorList>
    </citation>
    <scope>NUCLEOTIDE SEQUENCE [LARGE SCALE GENOMIC DNA]</scope>
    <source>
        <strain evidence="1 2">ShoR14</strain>
    </source>
</reference>
<dbReference type="InterPro" id="IPR025699">
    <property type="entry name" value="ABC2_memb-like"/>
</dbReference>
<evidence type="ECO:0000313" key="1">
    <source>
        <dbReference type="EMBL" id="MCM5672462.1"/>
    </source>
</evidence>
<dbReference type="AlphaFoldDB" id="A0A4Q9WQB4"/>
<protein>
    <submittedName>
        <fullName evidence="1">ABC-2 transporter permease</fullName>
    </submittedName>
</protein>
<gene>
    <name evidence="1" type="ORF">J7T32_006710</name>
</gene>
<keyword evidence="2" id="KW-1185">Reference proteome</keyword>
<comment type="caution">
    <text evidence="1">The sequence shown here is derived from an EMBL/GenBank/DDBJ whole genome shotgun (WGS) entry which is preliminary data.</text>
</comment>
<dbReference type="Proteomes" id="UP000665944">
    <property type="component" value="Unassembled WGS sequence"/>
</dbReference>
<accession>A0A4Q9WQB4</accession>
<name>A0A4Q9WQB4_STAHO</name>
<sequence length="220" mass="25613">MKQLIIRNFKLRRWTLIIYLVLIVINPIYTLFFSKTSYGFVVYIPLAITLMIISILDSGQLFRVHRRLGGKEAYLFYESLPITKKELLNANYLTCIILTILGTLIIGLYNFQSTNIQVNELRYSTALSFLSVNLFSIPIAFSKSTERKREYISYTVYIILMVLAIPMAIAFIFLTINLFIFHNALDPNVFNKYLSIGLVIISVIWLVINYFIQIARINRR</sequence>
<dbReference type="NCBIfam" id="NF047560">
    <property type="entry name" value="PSM_export_PmtB"/>
    <property type="match status" value="1"/>
</dbReference>
<proteinExistence type="predicted"/>
<dbReference type="Pfam" id="PF13346">
    <property type="entry name" value="ABC2_membrane_5"/>
    <property type="match status" value="1"/>
</dbReference>
<dbReference type="EMBL" id="JAGHKT020000007">
    <property type="protein sequence ID" value="MCM5672462.1"/>
    <property type="molecule type" value="Genomic_DNA"/>
</dbReference>
<organism evidence="1 2">
    <name type="scientific">Staphylococcus hominis</name>
    <dbReference type="NCBI Taxonomy" id="1290"/>
    <lineage>
        <taxon>Bacteria</taxon>
        <taxon>Bacillati</taxon>
        <taxon>Bacillota</taxon>
        <taxon>Bacilli</taxon>
        <taxon>Bacillales</taxon>
        <taxon>Staphylococcaceae</taxon>
        <taxon>Staphylococcus</taxon>
    </lineage>
</organism>
<evidence type="ECO:0000313" key="2">
    <source>
        <dbReference type="Proteomes" id="UP000665944"/>
    </source>
</evidence>